<accession>A0ABX9ZXC7</accession>
<reference evidence="1 2" key="1">
    <citation type="submission" date="2018-12" db="EMBL/GenBank/DDBJ databases">
        <title>The genome sequences of strain 502.</title>
        <authorList>
            <person name="Gao J."/>
            <person name="Sun J."/>
        </authorList>
    </citation>
    <scope>NUCLEOTIDE SEQUENCE [LARGE SCALE GENOMIC DNA]</scope>
    <source>
        <strain evidence="1 2">502</strain>
    </source>
</reference>
<dbReference type="Proteomes" id="UP000271137">
    <property type="component" value="Unassembled WGS sequence"/>
</dbReference>
<organism evidence="1 2">
    <name type="scientific">Variovorax beijingensis</name>
    <dbReference type="NCBI Taxonomy" id="2496117"/>
    <lineage>
        <taxon>Bacteria</taxon>
        <taxon>Pseudomonadati</taxon>
        <taxon>Pseudomonadota</taxon>
        <taxon>Betaproteobacteria</taxon>
        <taxon>Burkholderiales</taxon>
        <taxon>Comamonadaceae</taxon>
        <taxon>Variovorax</taxon>
    </lineage>
</organism>
<comment type="caution">
    <text evidence="1">The sequence shown here is derived from an EMBL/GenBank/DDBJ whole genome shotgun (WGS) entry which is preliminary data.</text>
</comment>
<name>A0ABX9ZXC7_9BURK</name>
<keyword evidence="2" id="KW-1185">Reference proteome</keyword>
<proteinExistence type="predicted"/>
<sequence>MTESTLSLSKFDAAERQLLLAIRLFFAEEDPVSIHTLAESAGQVLHDVGKDLGVVSLVRDYELILPEKKRDWLAAIFKARNFFKHADKDPNGILEFRPSTNDFSLIDAVGMYSSLKQRFAPETIVFLMWFAVRYPELVVEESDLGQIVKKFATNGITPDAEKKENFLKMIGEIRSGEISVPNVAL</sequence>
<gene>
    <name evidence="1" type="ORF">EJO66_32160</name>
</gene>
<evidence type="ECO:0000313" key="1">
    <source>
        <dbReference type="EMBL" id="RSZ24084.1"/>
    </source>
</evidence>
<evidence type="ECO:0000313" key="2">
    <source>
        <dbReference type="Proteomes" id="UP000271137"/>
    </source>
</evidence>
<dbReference type="RefSeq" id="WP_125967245.1">
    <property type="nucleotide sequence ID" value="NZ_RXFQ01000051.1"/>
</dbReference>
<dbReference type="EMBL" id="RXFQ01000051">
    <property type="protein sequence ID" value="RSZ24084.1"/>
    <property type="molecule type" value="Genomic_DNA"/>
</dbReference>
<protein>
    <submittedName>
        <fullName evidence="1">Uncharacterized protein</fullName>
    </submittedName>
</protein>